<reference evidence="2" key="1">
    <citation type="journal article" date="2014" name="Int. J. Syst. Evol. Microbiol.">
        <title>Complete genome sequence of Corynebacterium casei LMG S-19264T (=DSM 44701T), isolated from a smear-ripened cheese.</title>
        <authorList>
            <consortium name="US DOE Joint Genome Institute (JGI-PGF)"/>
            <person name="Walter F."/>
            <person name="Albersmeier A."/>
            <person name="Kalinowski J."/>
            <person name="Ruckert C."/>
        </authorList>
    </citation>
    <scope>NUCLEOTIDE SEQUENCE</scope>
    <source>
        <strain evidence="2">CGMCC 1.12785</strain>
    </source>
</reference>
<feature type="region of interest" description="Disordered" evidence="1">
    <location>
        <begin position="110"/>
        <end position="146"/>
    </location>
</feature>
<dbReference type="Proteomes" id="UP000616114">
    <property type="component" value="Unassembled WGS sequence"/>
</dbReference>
<organism evidence="2 3">
    <name type="scientific">Sediminivirga luteola</name>
    <dbReference type="NCBI Taxonomy" id="1774748"/>
    <lineage>
        <taxon>Bacteria</taxon>
        <taxon>Bacillati</taxon>
        <taxon>Actinomycetota</taxon>
        <taxon>Actinomycetes</taxon>
        <taxon>Micrococcales</taxon>
        <taxon>Brevibacteriaceae</taxon>
        <taxon>Sediminivirga</taxon>
    </lineage>
</organism>
<reference evidence="2" key="2">
    <citation type="submission" date="2020-09" db="EMBL/GenBank/DDBJ databases">
        <authorList>
            <person name="Sun Q."/>
            <person name="Zhou Y."/>
        </authorList>
    </citation>
    <scope>NUCLEOTIDE SEQUENCE</scope>
    <source>
        <strain evidence="2">CGMCC 1.12785</strain>
    </source>
</reference>
<name>A0A8J2TY16_9MICO</name>
<dbReference type="SUPFAM" id="SSF53474">
    <property type="entry name" value="alpha/beta-Hydrolases"/>
    <property type="match status" value="1"/>
</dbReference>
<dbReference type="InterPro" id="IPR029058">
    <property type="entry name" value="AB_hydrolase_fold"/>
</dbReference>
<evidence type="ECO:0000313" key="2">
    <source>
        <dbReference type="EMBL" id="GGA13939.1"/>
    </source>
</evidence>
<evidence type="ECO:0008006" key="4">
    <source>
        <dbReference type="Google" id="ProtNLM"/>
    </source>
</evidence>
<evidence type="ECO:0000313" key="3">
    <source>
        <dbReference type="Proteomes" id="UP000616114"/>
    </source>
</evidence>
<dbReference type="EMBL" id="BMFY01000006">
    <property type="protein sequence ID" value="GGA13939.1"/>
    <property type="molecule type" value="Genomic_DNA"/>
</dbReference>
<proteinExistence type="predicted"/>
<accession>A0A8J2TY16</accession>
<dbReference type="RefSeq" id="WP_188550420.1">
    <property type="nucleotide sequence ID" value="NZ_BMFY01000006.1"/>
</dbReference>
<dbReference type="AlphaFoldDB" id="A0A8J2TY16"/>
<evidence type="ECO:0000256" key="1">
    <source>
        <dbReference type="SAM" id="MobiDB-lite"/>
    </source>
</evidence>
<dbReference type="Gene3D" id="3.40.50.1820">
    <property type="entry name" value="alpha/beta hydrolase"/>
    <property type="match status" value="1"/>
</dbReference>
<keyword evidence="3" id="KW-1185">Reference proteome</keyword>
<gene>
    <name evidence="2" type="ORF">GCM10011333_16080</name>
</gene>
<sequence length="300" mass="30988">MTGVTGGPGAEDGWLLRRGTGEPVTLYAHGFGGSITDTRPFARGIDGSSAFLHFRGHGGRPSPGPRWDYAGLAAELDEALIRAGATRALGVSMGAGALARLLAGRAPAMPSRAAEAPSGPAAANPPGAGELAGAPPDGAASASKDGAGRLQKAALVLPAVLDRPSEAARRRGDVLRAAVERGDAPGLAELLLEQEPEEVRANPQARAWIEARASALVGTDQRDGLSLLQEAALPDREALRAVDIPVLVLTHEDDPAHPVDVARAYAEAIPGAELHILPPGSILWLGRDRIRDILTGFFND</sequence>
<comment type="caution">
    <text evidence="2">The sequence shown here is derived from an EMBL/GenBank/DDBJ whole genome shotgun (WGS) entry which is preliminary data.</text>
</comment>
<protein>
    <recommendedName>
        <fullName evidence="4">Pimeloyl-ACP methyl ester carboxylesterase</fullName>
    </recommendedName>
</protein>
<feature type="compositionally biased region" description="Low complexity" evidence="1">
    <location>
        <begin position="110"/>
        <end position="145"/>
    </location>
</feature>